<accession>U5E577</accession>
<dbReference type="OrthoDB" id="4171745at2"/>
<comment type="caution">
    <text evidence="1">The sequence shown here is derived from an EMBL/GenBank/DDBJ whole genome shotgun (WGS) entry which is preliminary data.</text>
</comment>
<name>U5E577_NOCAS</name>
<dbReference type="RefSeq" id="WP_022566510.1">
    <property type="nucleotide sequence ID" value="NZ_BAFO02000025.1"/>
</dbReference>
<organism evidence="1 2">
    <name type="scientific">Nocardia asteroides NBRC 15531</name>
    <dbReference type="NCBI Taxonomy" id="1110697"/>
    <lineage>
        <taxon>Bacteria</taxon>
        <taxon>Bacillati</taxon>
        <taxon>Actinomycetota</taxon>
        <taxon>Actinomycetes</taxon>
        <taxon>Mycobacteriales</taxon>
        <taxon>Nocardiaceae</taxon>
        <taxon>Nocardia</taxon>
    </lineage>
</organism>
<sequence>MADIYEFVTSIDLRSDLSGEDIAELRWQVGQGEAPTDERRLSRGYVGVVESEGEEPFVTDPQPSLSQVGPAWKIGGTLSSSFHKTSTGWHLEARQEVHPEDFETLEPLLIWLYRHVDFRAIAADGSVELGRLRWHEDTDSRPLVIRDNQVVWPVDEP</sequence>
<protein>
    <submittedName>
        <fullName evidence="1">Uncharacterized protein</fullName>
    </submittedName>
</protein>
<dbReference type="Proteomes" id="UP000017048">
    <property type="component" value="Unassembled WGS sequence"/>
</dbReference>
<reference evidence="1 2" key="1">
    <citation type="journal article" date="2014" name="BMC Genomics">
        <title>Genome based analysis of type-I polyketide synthase and nonribosomal peptide synthetase gene clusters in seven strains of five representative Nocardia species.</title>
        <authorList>
            <person name="Komaki H."/>
            <person name="Ichikawa N."/>
            <person name="Hosoyama A."/>
            <person name="Takahashi-Nakaguchi A."/>
            <person name="Matsuzawa T."/>
            <person name="Suzuki K."/>
            <person name="Fujita N."/>
            <person name="Gonoi T."/>
        </authorList>
    </citation>
    <scope>NUCLEOTIDE SEQUENCE [LARGE SCALE GENOMIC DNA]</scope>
    <source>
        <strain evidence="1 2">NBRC 15531</strain>
    </source>
</reference>
<dbReference type="eggNOG" id="ENOG50347TI">
    <property type="taxonomic scope" value="Bacteria"/>
</dbReference>
<dbReference type="EMBL" id="BAFO02000025">
    <property type="protein sequence ID" value="GAD84847.1"/>
    <property type="molecule type" value="Genomic_DNA"/>
</dbReference>
<dbReference type="AlphaFoldDB" id="U5E577"/>
<proteinExistence type="predicted"/>
<evidence type="ECO:0000313" key="2">
    <source>
        <dbReference type="Proteomes" id="UP000017048"/>
    </source>
</evidence>
<dbReference type="GeneID" id="91514569"/>
<keyword evidence="2" id="KW-1185">Reference proteome</keyword>
<evidence type="ECO:0000313" key="1">
    <source>
        <dbReference type="EMBL" id="GAD84847.1"/>
    </source>
</evidence>
<gene>
    <name evidence="1" type="ORF">NCAST_25_02700</name>
</gene>